<dbReference type="GO" id="GO:0046872">
    <property type="term" value="F:metal ion binding"/>
    <property type="evidence" value="ECO:0007669"/>
    <property type="project" value="InterPro"/>
</dbReference>
<feature type="transmembrane region" description="Helical" evidence="1">
    <location>
        <begin position="190"/>
        <end position="214"/>
    </location>
</feature>
<proteinExistence type="predicted"/>
<evidence type="ECO:0000256" key="1">
    <source>
        <dbReference type="SAM" id="Phobius"/>
    </source>
</evidence>
<gene>
    <name evidence="3" type="ORF">A2571_01025</name>
</gene>
<accession>A0A1G2QG45</accession>
<dbReference type="Pfam" id="PF13386">
    <property type="entry name" value="DsbD_2"/>
    <property type="match status" value="1"/>
</dbReference>
<evidence type="ECO:0000313" key="3">
    <source>
        <dbReference type="EMBL" id="OHA58941.1"/>
    </source>
</evidence>
<dbReference type="AlphaFoldDB" id="A0A1G2QG45"/>
<feature type="transmembrane region" description="Helical" evidence="1">
    <location>
        <begin position="248"/>
        <end position="270"/>
    </location>
</feature>
<dbReference type="PROSITE" id="PS50846">
    <property type="entry name" value="HMA_2"/>
    <property type="match status" value="1"/>
</dbReference>
<sequence>MTEENLQTFVFHAHGLHCASCAGLIEGELGELANVKAVKVTLSANTVAVTADFGEQSMSEAADTLSAVIKPHGYSLSVEPIKPTVNWSEFKIAIPLTFLLALIFILLQKSGLINLVSTGSVSYGTAFVIGVVASLSTCMAVVGGLVLSLSANLARGKDAWRPQVLFHLGRIISFFVLGGVIGAIGSTFKLSITMTFGLGVVIGLVMLGLGLNLLDIFPWARRLQLALPKVFTAKAGNFAKARHSLTPLLAGGVTFFLPCGFTQAMQLYTLSTGSFLTGAGTMLAFALGTLPVLALLSFGSLSLAKHRLAGIFFKTAGLVVIMFGLFNLINSLVIMGWIAPVFNF</sequence>
<dbReference type="CDD" id="cd00371">
    <property type="entry name" value="HMA"/>
    <property type="match status" value="1"/>
</dbReference>
<dbReference type="SUPFAM" id="SSF55008">
    <property type="entry name" value="HMA, heavy metal-associated domain"/>
    <property type="match status" value="1"/>
</dbReference>
<protein>
    <recommendedName>
        <fullName evidence="2">HMA domain-containing protein</fullName>
    </recommendedName>
</protein>
<evidence type="ECO:0000259" key="2">
    <source>
        <dbReference type="PROSITE" id="PS50846"/>
    </source>
</evidence>
<organism evidence="3 4">
    <name type="scientific">Candidatus Vogelbacteria bacterium RIFOXYD1_FULL_44_32</name>
    <dbReference type="NCBI Taxonomy" id="1802438"/>
    <lineage>
        <taxon>Bacteria</taxon>
        <taxon>Candidatus Vogeliibacteriota</taxon>
    </lineage>
</organism>
<feature type="transmembrane region" description="Helical" evidence="1">
    <location>
        <begin position="282"/>
        <end position="304"/>
    </location>
</feature>
<name>A0A1G2QG45_9BACT</name>
<feature type="transmembrane region" description="Helical" evidence="1">
    <location>
        <begin position="316"/>
        <end position="339"/>
    </location>
</feature>
<feature type="transmembrane region" description="Helical" evidence="1">
    <location>
        <begin position="90"/>
        <end position="107"/>
    </location>
</feature>
<dbReference type="InterPro" id="IPR036163">
    <property type="entry name" value="HMA_dom_sf"/>
</dbReference>
<dbReference type="Pfam" id="PF00403">
    <property type="entry name" value="HMA"/>
    <property type="match status" value="1"/>
</dbReference>
<keyword evidence="1" id="KW-0472">Membrane</keyword>
<feature type="transmembrane region" description="Helical" evidence="1">
    <location>
        <begin position="164"/>
        <end position="184"/>
    </location>
</feature>
<reference evidence="3 4" key="1">
    <citation type="journal article" date="2016" name="Nat. Commun.">
        <title>Thousands of microbial genomes shed light on interconnected biogeochemical processes in an aquifer system.</title>
        <authorList>
            <person name="Anantharaman K."/>
            <person name="Brown C.T."/>
            <person name="Hug L.A."/>
            <person name="Sharon I."/>
            <person name="Castelle C.J."/>
            <person name="Probst A.J."/>
            <person name="Thomas B.C."/>
            <person name="Singh A."/>
            <person name="Wilkins M.J."/>
            <person name="Karaoz U."/>
            <person name="Brodie E.L."/>
            <person name="Williams K.H."/>
            <person name="Hubbard S.S."/>
            <person name="Banfield J.F."/>
        </authorList>
    </citation>
    <scope>NUCLEOTIDE SEQUENCE [LARGE SCALE GENOMIC DNA]</scope>
</reference>
<dbReference type="InterPro" id="IPR039447">
    <property type="entry name" value="UreH-like_TM_dom"/>
</dbReference>
<dbReference type="PANTHER" id="PTHR42208">
    <property type="entry name" value="HEAVY METAL TRANSPORTER-RELATED"/>
    <property type="match status" value="1"/>
</dbReference>
<comment type="caution">
    <text evidence="3">The sequence shown here is derived from an EMBL/GenBank/DDBJ whole genome shotgun (WGS) entry which is preliminary data.</text>
</comment>
<dbReference type="PANTHER" id="PTHR42208:SF1">
    <property type="entry name" value="HEAVY METAL TRANSPORTER"/>
    <property type="match status" value="1"/>
</dbReference>
<feature type="transmembrane region" description="Helical" evidence="1">
    <location>
        <begin position="127"/>
        <end position="152"/>
    </location>
</feature>
<feature type="domain" description="HMA" evidence="2">
    <location>
        <begin position="7"/>
        <end position="77"/>
    </location>
</feature>
<dbReference type="InterPro" id="IPR006121">
    <property type="entry name" value="HMA_dom"/>
</dbReference>
<keyword evidence="1" id="KW-0812">Transmembrane</keyword>
<dbReference type="STRING" id="1802438.A2571_01025"/>
<dbReference type="EMBL" id="MHTJ01000002">
    <property type="protein sequence ID" value="OHA58941.1"/>
    <property type="molecule type" value="Genomic_DNA"/>
</dbReference>
<evidence type="ECO:0000313" key="4">
    <source>
        <dbReference type="Proteomes" id="UP000177043"/>
    </source>
</evidence>
<dbReference type="Proteomes" id="UP000177043">
    <property type="component" value="Unassembled WGS sequence"/>
</dbReference>
<keyword evidence="1" id="KW-1133">Transmembrane helix</keyword>
<dbReference type="Gene3D" id="3.30.70.100">
    <property type="match status" value="1"/>
</dbReference>